<protein>
    <recommendedName>
        <fullName evidence="2">Methyltransferase type 12 domain-containing protein</fullName>
    </recommendedName>
</protein>
<evidence type="ECO:0000313" key="5">
    <source>
        <dbReference type="Proteomes" id="UP001152797"/>
    </source>
</evidence>
<comment type="caution">
    <text evidence="3">The sequence shown here is derived from an EMBL/GenBank/DDBJ whole genome shotgun (WGS) entry which is preliminary data.</text>
</comment>
<evidence type="ECO:0000313" key="4">
    <source>
        <dbReference type="EMBL" id="CAL1171010.1"/>
    </source>
</evidence>
<dbReference type="InterPro" id="IPR029063">
    <property type="entry name" value="SAM-dependent_MTases_sf"/>
</dbReference>
<dbReference type="AlphaFoldDB" id="A0A9P1GMN5"/>
<feature type="domain" description="Methyltransferase type 12" evidence="2">
    <location>
        <begin position="111"/>
        <end position="226"/>
    </location>
</feature>
<gene>
    <name evidence="3" type="ORF">C1SCF055_LOCUS42263</name>
</gene>
<dbReference type="EMBL" id="CAMXCT030006646">
    <property type="protein sequence ID" value="CAL4804947.1"/>
    <property type="molecule type" value="Genomic_DNA"/>
</dbReference>
<dbReference type="CDD" id="cd02440">
    <property type="entry name" value="AdoMet_MTases"/>
    <property type="match status" value="1"/>
</dbReference>
<evidence type="ECO:0000259" key="2">
    <source>
        <dbReference type="Pfam" id="PF08242"/>
    </source>
</evidence>
<organism evidence="3">
    <name type="scientific">Cladocopium goreaui</name>
    <dbReference type="NCBI Taxonomy" id="2562237"/>
    <lineage>
        <taxon>Eukaryota</taxon>
        <taxon>Sar</taxon>
        <taxon>Alveolata</taxon>
        <taxon>Dinophyceae</taxon>
        <taxon>Suessiales</taxon>
        <taxon>Symbiodiniaceae</taxon>
        <taxon>Cladocopium</taxon>
    </lineage>
</organism>
<accession>A0A9P1GMN5</accession>
<feature type="region of interest" description="Disordered" evidence="1">
    <location>
        <begin position="32"/>
        <end position="52"/>
    </location>
</feature>
<dbReference type="Proteomes" id="UP001152797">
    <property type="component" value="Unassembled WGS sequence"/>
</dbReference>
<reference evidence="4" key="2">
    <citation type="submission" date="2024-04" db="EMBL/GenBank/DDBJ databases">
        <authorList>
            <person name="Chen Y."/>
            <person name="Shah S."/>
            <person name="Dougan E. K."/>
            <person name="Thang M."/>
            <person name="Chan C."/>
        </authorList>
    </citation>
    <scope>NUCLEOTIDE SEQUENCE [LARGE SCALE GENOMIC DNA]</scope>
</reference>
<dbReference type="OrthoDB" id="506498at2759"/>
<name>A0A9P1GMN5_9DINO</name>
<dbReference type="InterPro" id="IPR013217">
    <property type="entry name" value="Methyltransf_12"/>
</dbReference>
<dbReference type="Gene3D" id="3.40.50.150">
    <property type="entry name" value="Vaccinia Virus protein VP39"/>
    <property type="match status" value="1"/>
</dbReference>
<dbReference type="EMBL" id="CAMXCT010006646">
    <property type="protein sequence ID" value="CAI4017635.1"/>
    <property type="molecule type" value="Genomic_DNA"/>
</dbReference>
<reference evidence="3" key="1">
    <citation type="submission" date="2022-10" db="EMBL/GenBank/DDBJ databases">
        <authorList>
            <person name="Chen Y."/>
            <person name="Dougan E. K."/>
            <person name="Chan C."/>
            <person name="Rhodes N."/>
            <person name="Thang M."/>
        </authorList>
    </citation>
    <scope>NUCLEOTIDE SEQUENCE</scope>
</reference>
<dbReference type="SUPFAM" id="SSF53335">
    <property type="entry name" value="S-adenosyl-L-methionine-dependent methyltransferases"/>
    <property type="match status" value="1"/>
</dbReference>
<proteinExistence type="predicted"/>
<keyword evidence="5" id="KW-1185">Reference proteome</keyword>
<evidence type="ECO:0000256" key="1">
    <source>
        <dbReference type="SAM" id="MobiDB-lite"/>
    </source>
</evidence>
<dbReference type="EMBL" id="CAMXCT020006646">
    <property type="protein sequence ID" value="CAL1171010.1"/>
    <property type="molecule type" value="Genomic_DNA"/>
</dbReference>
<sequence length="307" mass="33814">MASPWSRDLLLSAAAAAALVALLLHRRSRQQKRGRSLTSTQRNFATNGGPIGAAGEYETDTALNEYLHFHYGPKSSFLDKALLGRSTMITSGFERVKEICFQHATSFHHALDVGCACGALSFALSERFQRVVGLDTSLSFVQACGTLQRRRAVPYVLPGQQVRCAASISTSVRPERCSFACMDATEFLQTGARFDLILACNVLCRLARPRQWLALLRDSLEAGGVVVLVTPYAWLEAWTPREEWLGDNSEESSRVLADIMTRNGFSKLHHEEIPFVLAQNDRIYELFISELTVWSAASAASPGVSPT</sequence>
<dbReference type="PANTHER" id="PTHR45445:SF2">
    <property type="entry name" value="METHYLTRANSFERASE TYPE 11 DOMAIN-CONTAINING PROTEIN"/>
    <property type="match status" value="1"/>
</dbReference>
<dbReference type="PANTHER" id="PTHR45445">
    <property type="match status" value="1"/>
</dbReference>
<evidence type="ECO:0000313" key="3">
    <source>
        <dbReference type="EMBL" id="CAI4017635.1"/>
    </source>
</evidence>
<feature type="compositionally biased region" description="Polar residues" evidence="1">
    <location>
        <begin position="36"/>
        <end position="46"/>
    </location>
</feature>
<dbReference type="Pfam" id="PF08242">
    <property type="entry name" value="Methyltransf_12"/>
    <property type="match status" value="1"/>
</dbReference>